<dbReference type="EMBL" id="GEBQ01013464">
    <property type="protein sequence ID" value="JAT26513.1"/>
    <property type="molecule type" value="Transcribed_RNA"/>
</dbReference>
<dbReference type="AlphaFoldDB" id="A0A1B6LS47"/>
<reference evidence="1" key="1">
    <citation type="submission" date="2015-11" db="EMBL/GenBank/DDBJ databases">
        <title>De novo transcriptome assembly of four potential Pierce s Disease insect vectors from Arizona vineyards.</title>
        <authorList>
            <person name="Tassone E.E."/>
        </authorList>
    </citation>
    <scope>NUCLEOTIDE SEQUENCE</scope>
</reference>
<name>A0A1B6LS47_9HEMI</name>
<organism evidence="1">
    <name type="scientific">Graphocephala atropunctata</name>
    <dbReference type="NCBI Taxonomy" id="36148"/>
    <lineage>
        <taxon>Eukaryota</taxon>
        <taxon>Metazoa</taxon>
        <taxon>Ecdysozoa</taxon>
        <taxon>Arthropoda</taxon>
        <taxon>Hexapoda</taxon>
        <taxon>Insecta</taxon>
        <taxon>Pterygota</taxon>
        <taxon>Neoptera</taxon>
        <taxon>Paraneoptera</taxon>
        <taxon>Hemiptera</taxon>
        <taxon>Auchenorrhyncha</taxon>
        <taxon>Membracoidea</taxon>
        <taxon>Cicadellidae</taxon>
        <taxon>Cicadellinae</taxon>
        <taxon>Cicadellini</taxon>
        <taxon>Graphocephala</taxon>
    </lineage>
</organism>
<feature type="non-terminal residue" evidence="1">
    <location>
        <position position="1"/>
    </location>
</feature>
<sequence>LTDTNENTPSGLINSTIFIDTVKESSLNKPKPPAKSQMAHHFVDEEVFKNLNYTDILFDGMVKNNTHSYTSKNEIEFDRGASMILPSRNLNSFDDEVGTLIPESFTKINPILEPTTKHSSNQ</sequence>
<feature type="non-terminal residue" evidence="1">
    <location>
        <position position="122"/>
    </location>
</feature>
<evidence type="ECO:0000313" key="1">
    <source>
        <dbReference type="EMBL" id="JAT26513.1"/>
    </source>
</evidence>
<proteinExistence type="predicted"/>
<protein>
    <submittedName>
        <fullName evidence="1">Uncharacterized protein</fullName>
    </submittedName>
</protein>
<gene>
    <name evidence="1" type="ORF">g.52887</name>
</gene>
<accession>A0A1B6LS47</accession>